<sequence length="329" mass="36749">MALYPTLEDMVVDQYQTVAIAAKLIVNQRIQMQRENDTATYMISSFPQPSAPIYETRYSANPCVYPVLPASFKGAVQPTIPSMQQDTTSIRSSATSTNRDGQIMLKTAPMIAPITSQSTGLLKANITHGVRQVMLAKDENGKYGMRFRSFNKGIFVQFVADGSPAAAAGVRFGDQILKLNDVEVVGMNAEKVSLFITFRHLLPIIWWFHAMDLMTSAKNPDQLLVTVRDRPFERTITLHKDSNGNLGFTHKENLITAIVKDSSASRNGLLTNHRILEIDGRNVMAFKNKEVKACLIEAPQTVTLTIMPTELYDELIKKYETFEYFGAKS</sequence>
<gene>
    <name evidence="3" type="ORF">TCNE_LOCUS9143</name>
</gene>
<dbReference type="Proteomes" id="UP000050794">
    <property type="component" value="Unassembled WGS sequence"/>
</dbReference>
<dbReference type="InterPro" id="IPR036034">
    <property type="entry name" value="PDZ_sf"/>
</dbReference>
<dbReference type="EMBL" id="UYWY01020087">
    <property type="protein sequence ID" value="VDM40464.1"/>
    <property type="molecule type" value="Genomic_DNA"/>
</dbReference>
<dbReference type="Gene3D" id="2.30.42.10">
    <property type="match status" value="2"/>
</dbReference>
<evidence type="ECO:0000313" key="4">
    <source>
        <dbReference type="Proteomes" id="UP000050794"/>
    </source>
</evidence>
<dbReference type="SUPFAM" id="SSF50156">
    <property type="entry name" value="PDZ domain-like"/>
    <property type="match status" value="2"/>
</dbReference>
<evidence type="ECO:0000313" key="5">
    <source>
        <dbReference type="WBParaSite" id="TCNE_0000914301-mRNA-1"/>
    </source>
</evidence>
<keyword evidence="1" id="KW-0677">Repeat</keyword>
<reference evidence="3 4" key="2">
    <citation type="submission" date="2018-11" db="EMBL/GenBank/DDBJ databases">
        <authorList>
            <consortium name="Pathogen Informatics"/>
        </authorList>
    </citation>
    <scope>NUCLEOTIDE SEQUENCE [LARGE SCALE GENOMIC DNA]</scope>
</reference>
<dbReference type="SMART" id="SM00228">
    <property type="entry name" value="PDZ"/>
    <property type="match status" value="2"/>
</dbReference>
<reference evidence="5" key="1">
    <citation type="submission" date="2016-06" db="UniProtKB">
        <authorList>
            <consortium name="WormBaseParasite"/>
        </authorList>
    </citation>
    <scope>IDENTIFICATION</scope>
</reference>
<organism evidence="4 5">
    <name type="scientific">Toxocara canis</name>
    <name type="common">Canine roundworm</name>
    <dbReference type="NCBI Taxonomy" id="6265"/>
    <lineage>
        <taxon>Eukaryota</taxon>
        <taxon>Metazoa</taxon>
        <taxon>Ecdysozoa</taxon>
        <taxon>Nematoda</taxon>
        <taxon>Chromadorea</taxon>
        <taxon>Rhabditida</taxon>
        <taxon>Spirurina</taxon>
        <taxon>Ascaridomorpha</taxon>
        <taxon>Ascaridoidea</taxon>
        <taxon>Toxocaridae</taxon>
        <taxon>Toxocara</taxon>
    </lineage>
</organism>
<keyword evidence="4" id="KW-1185">Reference proteome</keyword>
<dbReference type="AlphaFoldDB" id="A0A183UKX3"/>
<evidence type="ECO:0000256" key="1">
    <source>
        <dbReference type="ARBA" id="ARBA00022737"/>
    </source>
</evidence>
<evidence type="ECO:0000313" key="3">
    <source>
        <dbReference type="EMBL" id="VDM40464.1"/>
    </source>
</evidence>
<name>A0A183UKX3_TOXCA</name>
<feature type="domain" description="PDZ" evidence="2">
    <location>
        <begin position="235"/>
        <end position="310"/>
    </location>
</feature>
<dbReference type="Pfam" id="PF00595">
    <property type="entry name" value="PDZ"/>
    <property type="match status" value="2"/>
</dbReference>
<dbReference type="GO" id="GO:0005737">
    <property type="term" value="C:cytoplasm"/>
    <property type="evidence" value="ECO:0007669"/>
    <property type="project" value="TreeGrafter"/>
</dbReference>
<dbReference type="InterPro" id="IPR001478">
    <property type="entry name" value="PDZ"/>
</dbReference>
<protein>
    <submittedName>
        <fullName evidence="5">PDZ domain-containing protein</fullName>
    </submittedName>
</protein>
<dbReference type="GO" id="GO:0005886">
    <property type="term" value="C:plasma membrane"/>
    <property type="evidence" value="ECO:0007669"/>
    <property type="project" value="TreeGrafter"/>
</dbReference>
<dbReference type="InterPro" id="IPR051230">
    <property type="entry name" value="APP-Binding"/>
</dbReference>
<feature type="domain" description="PDZ" evidence="2">
    <location>
        <begin position="132"/>
        <end position="196"/>
    </location>
</feature>
<dbReference type="WBParaSite" id="TCNE_0000914301-mRNA-1">
    <property type="protein sequence ID" value="TCNE_0000914301-mRNA-1"/>
    <property type="gene ID" value="TCNE_0000914301"/>
</dbReference>
<evidence type="ECO:0000259" key="2">
    <source>
        <dbReference type="PROSITE" id="PS50106"/>
    </source>
</evidence>
<proteinExistence type="predicted"/>
<dbReference type="PROSITE" id="PS50106">
    <property type="entry name" value="PDZ"/>
    <property type="match status" value="2"/>
</dbReference>
<accession>A0A183UKX3</accession>
<dbReference type="PANTHER" id="PTHR12345:SF3">
    <property type="entry name" value="PDZ DOMAIN-CONTAINING PROTEIN"/>
    <property type="match status" value="1"/>
</dbReference>
<dbReference type="PANTHER" id="PTHR12345">
    <property type="entry name" value="SYNTENIN RELATED"/>
    <property type="match status" value="1"/>
</dbReference>